<reference evidence="1 2" key="1">
    <citation type="journal article" date="2022" name="Gigascience">
        <title>A chromosome-level genome assembly and annotation of the desert horned lizard, Phrynosoma platyrhinos, provides insight into chromosomal rearrangements among reptiles.</title>
        <authorList>
            <person name="Koochekian N."/>
            <person name="Ascanio A."/>
            <person name="Farleigh K."/>
            <person name="Card D.C."/>
            <person name="Schield D.R."/>
            <person name="Castoe T.A."/>
            <person name="Jezkova T."/>
        </authorList>
    </citation>
    <scope>NUCLEOTIDE SEQUENCE [LARGE SCALE GENOMIC DNA]</scope>
    <source>
        <strain evidence="1">NK-2021</strain>
    </source>
</reference>
<organism evidence="1 2">
    <name type="scientific">Phrynosoma platyrhinos</name>
    <name type="common">Desert horned lizard</name>
    <dbReference type="NCBI Taxonomy" id="52577"/>
    <lineage>
        <taxon>Eukaryota</taxon>
        <taxon>Metazoa</taxon>
        <taxon>Chordata</taxon>
        <taxon>Craniata</taxon>
        <taxon>Vertebrata</taxon>
        <taxon>Euteleostomi</taxon>
        <taxon>Lepidosauria</taxon>
        <taxon>Squamata</taxon>
        <taxon>Bifurcata</taxon>
        <taxon>Unidentata</taxon>
        <taxon>Episquamata</taxon>
        <taxon>Toxicofera</taxon>
        <taxon>Iguania</taxon>
        <taxon>Phrynosomatidae</taxon>
        <taxon>Phrynosomatinae</taxon>
        <taxon>Phrynosoma</taxon>
    </lineage>
</organism>
<proteinExistence type="predicted"/>
<sequence>MTENTGSLQMVQSVWNVILNVRRWKTTRSHVGDWDQTIAPNAPILKMAPIVWKSVLMVYKGQTASFSNMLMKTVNATLAIQTVLKGVEVPLVMTAFTIRGHASPLYYNMLGPGNHANQCGQLETG</sequence>
<name>A0ABQ7SWD7_PHRPL</name>
<dbReference type="Proteomes" id="UP000826234">
    <property type="component" value="Unassembled WGS sequence"/>
</dbReference>
<keyword evidence="2" id="KW-1185">Reference proteome</keyword>
<dbReference type="EMBL" id="JAIPUX010003289">
    <property type="protein sequence ID" value="KAH0621704.1"/>
    <property type="molecule type" value="Genomic_DNA"/>
</dbReference>
<protein>
    <submittedName>
        <fullName evidence="1">Uncharacterized protein</fullName>
    </submittedName>
</protein>
<comment type="caution">
    <text evidence="1">The sequence shown here is derived from an EMBL/GenBank/DDBJ whole genome shotgun (WGS) entry which is preliminary data.</text>
</comment>
<gene>
    <name evidence="1" type="ORF">JD844_023286</name>
</gene>
<accession>A0ABQ7SWD7</accession>
<evidence type="ECO:0000313" key="1">
    <source>
        <dbReference type="EMBL" id="KAH0621704.1"/>
    </source>
</evidence>
<evidence type="ECO:0000313" key="2">
    <source>
        <dbReference type="Proteomes" id="UP000826234"/>
    </source>
</evidence>